<feature type="transmembrane region" description="Helical" evidence="1">
    <location>
        <begin position="42"/>
        <end position="58"/>
    </location>
</feature>
<reference evidence="2 3" key="1">
    <citation type="submission" date="2021-01" db="EMBL/GenBank/DDBJ databases">
        <title>Genomic Encyclopedia of Type Strains, Phase IV (KMG-IV): sequencing the most valuable type-strain genomes for metagenomic binning, comparative biology and taxonomic classification.</title>
        <authorList>
            <person name="Goeker M."/>
        </authorList>
    </citation>
    <scope>NUCLEOTIDE SEQUENCE [LARGE SCALE GENOMIC DNA]</scope>
    <source>
        <strain evidence="2 3">DSM 24436</strain>
    </source>
</reference>
<dbReference type="EMBL" id="JAFBDT010000003">
    <property type="protein sequence ID" value="MBM7561042.1"/>
    <property type="molecule type" value="Genomic_DNA"/>
</dbReference>
<comment type="caution">
    <text evidence="2">The sequence shown here is derived from an EMBL/GenBank/DDBJ whole genome shotgun (WGS) entry which is preliminary data.</text>
</comment>
<accession>A0ABS2MNS3</accession>
<feature type="transmembrane region" description="Helical" evidence="1">
    <location>
        <begin position="70"/>
        <end position="92"/>
    </location>
</feature>
<evidence type="ECO:0000313" key="3">
    <source>
        <dbReference type="Proteomes" id="UP000767854"/>
    </source>
</evidence>
<gene>
    <name evidence="2" type="ORF">JOC49_000559</name>
</gene>
<organism evidence="2 3">
    <name type="scientific">Fusibacter tunisiensis</name>
    <dbReference type="NCBI Taxonomy" id="1008308"/>
    <lineage>
        <taxon>Bacteria</taxon>
        <taxon>Bacillati</taxon>
        <taxon>Bacillota</taxon>
        <taxon>Clostridia</taxon>
        <taxon>Eubacteriales</taxon>
        <taxon>Eubacteriales Family XII. Incertae Sedis</taxon>
        <taxon>Fusibacter</taxon>
    </lineage>
</organism>
<keyword evidence="1" id="KW-0472">Membrane</keyword>
<feature type="transmembrane region" description="Helical" evidence="1">
    <location>
        <begin position="143"/>
        <end position="163"/>
    </location>
</feature>
<evidence type="ECO:0000313" key="2">
    <source>
        <dbReference type="EMBL" id="MBM7561042.1"/>
    </source>
</evidence>
<keyword evidence="3" id="KW-1185">Reference proteome</keyword>
<proteinExistence type="predicted"/>
<dbReference type="Proteomes" id="UP000767854">
    <property type="component" value="Unassembled WGS sequence"/>
</dbReference>
<evidence type="ECO:0000256" key="1">
    <source>
        <dbReference type="SAM" id="Phobius"/>
    </source>
</evidence>
<sequence length="173" mass="18778">MKHRSTSILTQIAMAVAAIIVGGYAIYIVSSQVPLPGVKYSAMAPYLSLVMAIVITFFRLKNIVLVVNSVFAMIMTLISPYMGLAIFSTGLATQVVSNLIPDRFLLKTQIVASIYSAFVAGIALQVSKYFIGGAFYDQITWPYVFLLMGIAFVLGLIGGHYGVLIGKRVRKSI</sequence>
<name>A0ABS2MNS3_9FIRM</name>
<keyword evidence="1" id="KW-1133">Transmembrane helix</keyword>
<dbReference type="RefSeq" id="WP_204662012.1">
    <property type="nucleotide sequence ID" value="NZ_JAFBDT010000003.1"/>
</dbReference>
<protein>
    <submittedName>
        <fullName evidence="2">Energy-coupling factor transport system substrate-specific component</fullName>
    </submittedName>
</protein>
<feature type="transmembrane region" description="Helical" evidence="1">
    <location>
        <begin position="112"/>
        <end position="131"/>
    </location>
</feature>
<feature type="transmembrane region" description="Helical" evidence="1">
    <location>
        <begin position="12"/>
        <end position="30"/>
    </location>
</feature>
<keyword evidence="1" id="KW-0812">Transmembrane</keyword>